<organism evidence="1 2">
    <name type="scientific">Acaulospora morrowiae</name>
    <dbReference type="NCBI Taxonomy" id="94023"/>
    <lineage>
        <taxon>Eukaryota</taxon>
        <taxon>Fungi</taxon>
        <taxon>Fungi incertae sedis</taxon>
        <taxon>Mucoromycota</taxon>
        <taxon>Glomeromycotina</taxon>
        <taxon>Glomeromycetes</taxon>
        <taxon>Diversisporales</taxon>
        <taxon>Acaulosporaceae</taxon>
        <taxon>Acaulospora</taxon>
    </lineage>
</organism>
<protein>
    <submittedName>
        <fullName evidence="1">3544_t:CDS:1</fullName>
    </submittedName>
</protein>
<evidence type="ECO:0000313" key="1">
    <source>
        <dbReference type="EMBL" id="CAG8649332.1"/>
    </source>
</evidence>
<dbReference type="Proteomes" id="UP000789342">
    <property type="component" value="Unassembled WGS sequence"/>
</dbReference>
<reference evidence="1" key="1">
    <citation type="submission" date="2021-06" db="EMBL/GenBank/DDBJ databases">
        <authorList>
            <person name="Kallberg Y."/>
            <person name="Tangrot J."/>
            <person name="Rosling A."/>
        </authorList>
    </citation>
    <scope>NUCLEOTIDE SEQUENCE</scope>
    <source>
        <strain evidence="1">CL551</strain>
    </source>
</reference>
<dbReference type="EMBL" id="CAJVPV010010254">
    <property type="protein sequence ID" value="CAG8649332.1"/>
    <property type="molecule type" value="Genomic_DNA"/>
</dbReference>
<comment type="caution">
    <text evidence="1">The sequence shown here is derived from an EMBL/GenBank/DDBJ whole genome shotgun (WGS) entry which is preliminary data.</text>
</comment>
<keyword evidence="2" id="KW-1185">Reference proteome</keyword>
<name>A0A9N9DR32_9GLOM</name>
<gene>
    <name evidence="1" type="ORF">AMORRO_LOCUS9887</name>
</gene>
<evidence type="ECO:0000313" key="2">
    <source>
        <dbReference type="Proteomes" id="UP000789342"/>
    </source>
</evidence>
<accession>A0A9N9DR32</accession>
<sequence length="121" mass="14006">MSVRTRVVARMGLFHKTADRIKITEEAFPSQLKICIDPPPESTRQTRNGVTPYAHDVHQKDMRHITSHTHRYFIASETPVKKKKLKLKNSFVVSLRYEEVIPRTLGIFGREKINQSMYGAI</sequence>
<proteinExistence type="predicted"/>
<dbReference type="AlphaFoldDB" id="A0A9N9DR32"/>